<keyword evidence="1" id="KW-1133">Transmembrane helix</keyword>
<keyword evidence="1" id="KW-0812">Transmembrane</keyword>
<dbReference type="SUPFAM" id="SSF88713">
    <property type="entry name" value="Glycoside hydrolase/deacetylase"/>
    <property type="match status" value="1"/>
</dbReference>
<reference evidence="3 4" key="1">
    <citation type="submission" date="2018-04" db="EMBL/GenBank/DDBJ databases">
        <title>Genomic Encyclopedia of Archaeal and Bacterial Type Strains, Phase II (KMG-II): from individual species to whole genera.</title>
        <authorList>
            <person name="Goeker M."/>
        </authorList>
    </citation>
    <scope>NUCLEOTIDE SEQUENCE [LARGE SCALE GENOMIC DNA]</scope>
    <source>
        <strain evidence="3 4">DSM 22902</strain>
    </source>
</reference>
<comment type="caution">
    <text evidence="3">The sequence shown here is derived from an EMBL/GenBank/DDBJ whole genome shotgun (WGS) entry which is preliminary data.</text>
</comment>
<evidence type="ECO:0000313" key="4">
    <source>
        <dbReference type="Proteomes" id="UP000243985"/>
    </source>
</evidence>
<feature type="domain" description="NodB homology" evidence="2">
    <location>
        <begin position="86"/>
        <end position="261"/>
    </location>
</feature>
<organism evidence="3 4">
    <name type="scientific">Capnocytophaga leadbetteri</name>
    <dbReference type="NCBI Taxonomy" id="327575"/>
    <lineage>
        <taxon>Bacteria</taxon>
        <taxon>Pseudomonadati</taxon>
        <taxon>Bacteroidota</taxon>
        <taxon>Flavobacteriia</taxon>
        <taxon>Flavobacteriales</taxon>
        <taxon>Flavobacteriaceae</taxon>
        <taxon>Capnocytophaga</taxon>
    </lineage>
</organism>
<dbReference type="Gene3D" id="3.20.20.370">
    <property type="entry name" value="Glycoside hydrolase/deacetylase"/>
    <property type="match status" value="1"/>
</dbReference>
<dbReference type="PANTHER" id="PTHR10587">
    <property type="entry name" value="GLYCOSYL TRANSFERASE-RELATED"/>
    <property type="match status" value="1"/>
</dbReference>
<dbReference type="Pfam" id="PF01522">
    <property type="entry name" value="Polysacc_deac_1"/>
    <property type="match status" value="1"/>
</dbReference>
<dbReference type="CDD" id="cd10917">
    <property type="entry name" value="CE4_NodB_like_6s_7s"/>
    <property type="match status" value="1"/>
</dbReference>
<name>A0A2T5XXK7_9FLAO</name>
<dbReference type="InterPro" id="IPR011330">
    <property type="entry name" value="Glyco_hydro/deAcase_b/a-brl"/>
</dbReference>
<feature type="transmembrane region" description="Helical" evidence="1">
    <location>
        <begin position="21"/>
        <end position="41"/>
    </location>
</feature>
<dbReference type="InterPro" id="IPR050248">
    <property type="entry name" value="Polysacc_deacetylase_ArnD"/>
</dbReference>
<evidence type="ECO:0000313" key="3">
    <source>
        <dbReference type="EMBL" id="PTX08181.1"/>
    </source>
</evidence>
<dbReference type="GO" id="GO:0005975">
    <property type="term" value="P:carbohydrate metabolic process"/>
    <property type="evidence" value="ECO:0007669"/>
    <property type="project" value="InterPro"/>
</dbReference>
<dbReference type="EMBL" id="QBKG01000002">
    <property type="protein sequence ID" value="PTX08181.1"/>
    <property type="molecule type" value="Genomic_DNA"/>
</dbReference>
<keyword evidence="1" id="KW-0472">Membrane</keyword>
<accession>A0A2T5XXK7</accession>
<dbReference type="GO" id="GO:0016810">
    <property type="term" value="F:hydrolase activity, acting on carbon-nitrogen (but not peptide) bonds"/>
    <property type="evidence" value="ECO:0007669"/>
    <property type="project" value="InterPro"/>
</dbReference>
<dbReference type="PROSITE" id="PS51677">
    <property type="entry name" value="NODB"/>
    <property type="match status" value="1"/>
</dbReference>
<protein>
    <submittedName>
        <fullName evidence="3">Peptidoglycan/xylan/chitin deacetylase (PgdA/CDA1 family)</fullName>
    </submittedName>
</protein>
<feature type="transmembrane region" description="Helical" evidence="1">
    <location>
        <begin position="47"/>
        <end position="66"/>
    </location>
</feature>
<gene>
    <name evidence="3" type="ORF">C8P65_102224</name>
</gene>
<proteinExistence type="predicted"/>
<dbReference type="InterPro" id="IPR002509">
    <property type="entry name" value="NODB_dom"/>
</dbReference>
<dbReference type="AlphaFoldDB" id="A0A2T5XXK7"/>
<sequence length="264" mass="30789">MSNNRLKNRKKYYFCPIFKFIILNKHFYITAFFVFAVLAAVLWQAPIYIYGVGLLLYLGLLSWGVFDIRLSYFIPTKYCLKGRPSKTVVLTFDDGPSALTPQFLDLLKKYNTKAVFFCVGEQIQKYPEVVHHMKTEGHLVANHTFSHQPRNLLHTQRLIDEIKRTDAVLAELGIHTPLFRPPYGITNPPLARAIRATHKKTIGWDIRSLDTVITDEDRLFRRITRKLSAGNIILMHDKFERSLHVLERLLQYLKDNNYTITTDF</sequence>
<evidence type="ECO:0000259" key="2">
    <source>
        <dbReference type="PROSITE" id="PS51677"/>
    </source>
</evidence>
<evidence type="ECO:0000256" key="1">
    <source>
        <dbReference type="SAM" id="Phobius"/>
    </source>
</evidence>
<dbReference type="Proteomes" id="UP000243985">
    <property type="component" value="Unassembled WGS sequence"/>
</dbReference>